<name>A0A7S3F7M6_9VIRI</name>
<dbReference type="EMBL" id="HBHY01005734">
    <property type="protein sequence ID" value="CAE0131933.1"/>
    <property type="molecule type" value="Transcribed_RNA"/>
</dbReference>
<comment type="subcellular location">
    <subcellularLocation>
        <location evidence="1">Membrane</location>
    </subcellularLocation>
</comment>
<dbReference type="Gene3D" id="3.40.30.10">
    <property type="entry name" value="Glutaredoxin"/>
    <property type="match status" value="1"/>
</dbReference>
<dbReference type="PROSITE" id="PS51352">
    <property type="entry name" value="THIOREDOXIN_2"/>
    <property type="match status" value="1"/>
</dbReference>
<dbReference type="InterPro" id="IPR045888">
    <property type="entry name" value="Erv"/>
</dbReference>
<organism evidence="7">
    <name type="scientific">Prasinoderma singulare</name>
    <dbReference type="NCBI Taxonomy" id="676789"/>
    <lineage>
        <taxon>Eukaryota</taxon>
        <taxon>Viridiplantae</taxon>
        <taxon>Prasinodermophyta</taxon>
        <taxon>Prasinodermophyceae</taxon>
        <taxon>Prasinodermales</taxon>
        <taxon>Prasinodermaceae</taxon>
        <taxon>Prasinoderma</taxon>
    </lineage>
</organism>
<dbReference type="InterPro" id="IPR039542">
    <property type="entry name" value="Erv_N"/>
</dbReference>
<evidence type="ECO:0000256" key="4">
    <source>
        <dbReference type="ARBA" id="ARBA00023136"/>
    </source>
</evidence>
<dbReference type="SUPFAM" id="SSF52833">
    <property type="entry name" value="Thioredoxin-like"/>
    <property type="match status" value="1"/>
</dbReference>
<dbReference type="GO" id="GO:0030134">
    <property type="term" value="C:COPII-coated ER to Golgi transport vesicle"/>
    <property type="evidence" value="ECO:0007669"/>
    <property type="project" value="TreeGrafter"/>
</dbReference>
<dbReference type="PANTHER" id="PTHR10984:SF37">
    <property type="entry name" value="PROTEIN DISULFIDE-ISOMERASE 5-3"/>
    <property type="match status" value="1"/>
</dbReference>
<evidence type="ECO:0000259" key="6">
    <source>
        <dbReference type="PROSITE" id="PS51352"/>
    </source>
</evidence>
<dbReference type="GO" id="GO:0016020">
    <property type="term" value="C:membrane"/>
    <property type="evidence" value="ECO:0007669"/>
    <property type="project" value="UniProtKB-SubCell"/>
</dbReference>
<dbReference type="GO" id="GO:0005783">
    <property type="term" value="C:endoplasmic reticulum"/>
    <property type="evidence" value="ECO:0007669"/>
    <property type="project" value="TreeGrafter"/>
</dbReference>
<evidence type="ECO:0000313" key="7">
    <source>
        <dbReference type="EMBL" id="CAE0131933.1"/>
    </source>
</evidence>
<dbReference type="AlphaFoldDB" id="A0A7S3F7M6"/>
<sequence length="505" mass="55188">MGLLDAVRSLDAYRKLPRDLSESTLCGALLTALAALAVAFLVGGEARAYLTADVTTTVVVDKSLNGDVLPINFQIEFPQLSCAFATLDISNAMGSHSLNVDGMSTLGAKSIRKVRLDAQGQRLGPYVDRAGPVFKASDPAFLKLESEAIETVNDPDAAEYLYEDEDVLDALQVYHSDEVSPDNFHEIVNSAELVMVAFMAEWCAWCKMLKPIWHHTAGELSKQYSPEQVVLANVDCVAHEKFCSAENVQGFPTIRVYRKGSSGKAEYSGDRTTEGVTKFVQGILSAPDAQTSDADRARAARNERIALSQVVKRDEEEVGCLIDGYVLVKKVPGALLFGAHAVGHSFSNVHLNLSHVINHLSFGHVLTDADLKDVHAVLRGPEGEPWHKWSARFLETPFTAATDNVTFEHYVNVVLQTVERGEYSIDVYDTTAHSTQFQSDSQASVRVAFVPSPFQVAVEAKYQPLAQFLTNLMAIVGGVFTIASLLDRVVWNTQQLVKKNIGKLG</sequence>
<gene>
    <name evidence="7" type="ORF">PSIN1315_LOCUS3696</name>
</gene>
<dbReference type="InterPro" id="IPR036249">
    <property type="entry name" value="Thioredoxin-like_sf"/>
</dbReference>
<accession>A0A7S3F7M6</accession>
<evidence type="ECO:0000256" key="2">
    <source>
        <dbReference type="ARBA" id="ARBA00022692"/>
    </source>
</evidence>
<feature type="transmembrane region" description="Helical" evidence="5">
    <location>
        <begin position="20"/>
        <end position="42"/>
    </location>
</feature>
<evidence type="ECO:0000256" key="5">
    <source>
        <dbReference type="SAM" id="Phobius"/>
    </source>
</evidence>
<evidence type="ECO:0000256" key="1">
    <source>
        <dbReference type="ARBA" id="ARBA00004370"/>
    </source>
</evidence>
<keyword evidence="2 5" id="KW-0812">Transmembrane</keyword>
<feature type="transmembrane region" description="Helical" evidence="5">
    <location>
        <begin position="468"/>
        <end position="486"/>
    </location>
</feature>
<dbReference type="CDD" id="cd02961">
    <property type="entry name" value="PDI_a_family"/>
    <property type="match status" value="1"/>
</dbReference>
<reference evidence="7" key="1">
    <citation type="submission" date="2021-01" db="EMBL/GenBank/DDBJ databases">
        <authorList>
            <person name="Corre E."/>
            <person name="Pelletier E."/>
            <person name="Niang G."/>
            <person name="Scheremetjew M."/>
            <person name="Finn R."/>
            <person name="Kale V."/>
            <person name="Holt S."/>
            <person name="Cochrane G."/>
            <person name="Meng A."/>
            <person name="Brown T."/>
            <person name="Cohen L."/>
        </authorList>
    </citation>
    <scope>NUCLEOTIDE SEQUENCE</scope>
    <source>
        <strain evidence="7">RCC927</strain>
    </source>
</reference>
<keyword evidence="4 5" id="KW-0472">Membrane</keyword>
<proteinExistence type="predicted"/>
<evidence type="ECO:0000256" key="3">
    <source>
        <dbReference type="ARBA" id="ARBA00022989"/>
    </source>
</evidence>
<dbReference type="InterPro" id="IPR013766">
    <property type="entry name" value="Thioredoxin_domain"/>
</dbReference>
<dbReference type="PANTHER" id="PTHR10984">
    <property type="entry name" value="ENDOPLASMIC RETICULUM-GOLGI INTERMEDIATE COMPARTMENT PROTEIN"/>
    <property type="match status" value="1"/>
</dbReference>
<dbReference type="InterPro" id="IPR012936">
    <property type="entry name" value="Erv_C"/>
</dbReference>
<protein>
    <recommendedName>
        <fullName evidence="6">Thioredoxin domain-containing protein</fullName>
    </recommendedName>
</protein>
<dbReference type="Pfam" id="PF07970">
    <property type="entry name" value="COPIIcoated_ERV"/>
    <property type="match status" value="1"/>
</dbReference>
<feature type="domain" description="Thioredoxin" evidence="6">
    <location>
        <begin position="152"/>
        <end position="285"/>
    </location>
</feature>
<keyword evidence="3 5" id="KW-1133">Transmembrane helix</keyword>
<dbReference type="Pfam" id="PF00085">
    <property type="entry name" value="Thioredoxin"/>
    <property type="match status" value="1"/>
</dbReference>
<dbReference type="Pfam" id="PF13850">
    <property type="entry name" value="ERGIC_N"/>
    <property type="match status" value="1"/>
</dbReference>